<feature type="domain" description="C2H2-type" evidence="12">
    <location>
        <begin position="1290"/>
        <end position="1317"/>
    </location>
</feature>
<dbReference type="Gene3D" id="3.30.160.60">
    <property type="entry name" value="Classic Zinc Finger"/>
    <property type="match status" value="14"/>
</dbReference>
<evidence type="ECO:0000313" key="15">
    <source>
        <dbReference type="Proteomes" id="UP001378592"/>
    </source>
</evidence>
<dbReference type="PROSITE" id="PS00028">
    <property type="entry name" value="ZINC_FINGER_C2H2_1"/>
    <property type="match status" value="18"/>
</dbReference>
<evidence type="ECO:0000256" key="7">
    <source>
        <dbReference type="ARBA" id="ARBA00023163"/>
    </source>
</evidence>
<evidence type="ECO:0000259" key="13">
    <source>
        <dbReference type="PROSITE" id="PS51915"/>
    </source>
</evidence>
<feature type="domain" description="C2H2-type" evidence="12">
    <location>
        <begin position="824"/>
        <end position="846"/>
    </location>
</feature>
<feature type="domain" description="C2H2-type" evidence="12">
    <location>
        <begin position="1215"/>
        <end position="1238"/>
    </location>
</feature>
<dbReference type="PANTHER" id="PTHR24381:SF393">
    <property type="entry name" value="CHROMATIN-LINKED ADAPTOR FOR MSL PROTEINS, ISOFORM B"/>
    <property type="match status" value="1"/>
</dbReference>
<keyword evidence="7" id="KW-0804">Transcription</keyword>
<feature type="domain" description="C2H2-type" evidence="12">
    <location>
        <begin position="852"/>
        <end position="879"/>
    </location>
</feature>
<evidence type="ECO:0000256" key="1">
    <source>
        <dbReference type="ARBA" id="ARBA00004123"/>
    </source>
</evidence>
<dbReference type="EMBL" id="JAZDUA010000428">
    <property type="protein sequence ID" value="KAK7792762.1"/>
    <property type="molecule type" value="Genomic_DNA"/>
</dbReference>
<feature type="domain" description="C2H2-type" evidence="12">
    <location>
        <begin position="758"/>
        <end position="785"/>
    </location>
</feature>
<feature type="domain" description="C2H2-type" evidence="12">
    <location>
        <begin position="364"/>
        <end position="387"/>
    </location>
</feature>
<feature type="binding site" evidence="10">
    <location>
        <position position="15"/>
    </location>
    <ligand>
        <name>Zn(2+)</name>
        <dbReference type="ChEBI" id="CHEBI:29105"/>
    </ligand>
</feature>
<dbReference type="Pfam" id="PF12874">
    <property type="entry name" value="zf-met"/>
    <property type="match status" value="1"/>
</dbReference>
<feature type="domain" description="C2H2-type" evidence="12">
    <location>
        <begin position="880"/>
        <end position="902"/>
    </location>
</feature>
<feature type="region of interest" description="Disordered" evidence="11">
    <location>
        <begin position="1110"/>
        <end position="1144"/>
    </location>
</feature>
<feature type="compositionally biased region" description="Polar residues" evidence="11">
    <location>
        <begin position="1118"/>
        <end position="1137"/>
    </location>
</feature>
<sequence>MNGPRRKPSNMGEVCRLCLAEDEITSPIFGEEDSSSESQIPLSFRIMACVSVEVSESDGLPKVICDKCLYHVNSWHEFKQICDVSQATLKEWQNNAKEDTLLVDKDVIIKQEPEDPEPEEDVMEIIDDPVNCQFMVEDIKQEVDMYGEEAQDCLSVEAVEEECLDPLGMPVACTSNSIAKDIDDPDVEVVPQTAGDVCHLRITDIKTECGDVIPVGDVTVEPTEGRLLRSVLQGKANIPMYVKKVPPEPQLAYPTVKPFNCRLCDKSFSYAYLLKRHQKTHKGDRNVCAFCQKGFSTHASLVQHVRFFNGVTSSPYTCDHCQQEFACRTQYLSHADGSDASGCNIVLSSKDHPQEVEELLDGSVQCEVCGEKFSSQMLLRLHSRKEHLQFSCHKCDKSYTNGVALSNHLRSHTLGGVRHHCESCTRTFPTYELLKKHERTHMKENAAMTIIPAEIVSKSSDYDSQEEASVPLSEITGFLDRPIKVEPPDSPEVIDEPQPSPTPSGNATSQQSHVCHLCNEHFPTIASLRFHLKGVHLHYQCHRCPKVYSSGVALSNHLRSHSLGTFKKHKCLACLKSFSSLELLTKHKKIHTAPGGLQSLTVRTRRFNNSVPSVDIEHQLELPNFEENEIEDVNEPLVKRTCTVCNLVAASPSALGRHMACHTKEKMYTCSVCHVSMSYASSLQKHYRLIHNKHVELRAIQKNSVVNDNEIIPVPETQEVPQHDSGKIETTRSGRRIIFKKTFKMASQLQQAQLPLPFECKVCHRTFAYRSFLLRHSKVHNKVTKLPKLPKFTSGVNCPICFKSFPDAKTLNNHKGVHTRFKHFSCNICGKSFNGLNAWQKHERMHQKGFIYSCKLCGKKFISKAELHEHKKMHIKLKIYTCAVCKNSYHSSSALGKHKRRHGHWYASPENSEVSDIDIINGYDLTVTKTPVVKAPVVKTTVFKSPVVKTTLPRSLVNPTITKAHLSRNMTHFPSGKRRPCCNICHKTFSHLSALRRHKRLHALKPAIPATPEQKLNPNVVETEENACLTCNRTFPDHVSLVRHKGWHTRRGNVISPEPADSSTPPGKLPINPLFVKVEPASNHPYQCPLCHKTTFTTGAALASHIRSHANHARNRAKSQANPVKSQANHAIQSEASSKAAERRTENWKANANAEKVEVLTSPRRLACKICKKPFESKKALITHIGWHSRDSHMGKPFHSYKNKITPKISSIDNFSCNVCHKIFSSAVILSQHKKLHTRKLLSSIKEKSEQISELTKGGAHYPCTECHRSFKLEKYLLLHMRLHTGEKRFKCNLCPQAYHRSGSLWKHKRTHHNVKVFSCPICQKRFGLKIQLTKHVETHQNSVDFSHTDTVFACSRCDKTFTTLLKYKQHERVHHV</sequence>
<feature type="domain" description="C2H2-type" evidence="12">
    <location>
        <begin position="513"/>
        <end position="536"/>
    </location>
</feature>
<keyword evidence="15" id="KW-1185">Reference proteome</keyword>
<feature type="domain" description="C2H2-type" evidence="12">
    <location>
        <begin position="982"/>
        <end position="1007"/>
    </location>
</feature>
<feature type="domain" description="C2H2-type" evidence="12">
    <location>
        <begin position="259"/>
        <end position="286"/>
    </location>
</feature>
<dbReference type="InterPro" id="IPR012934">
    <property type="entry name" value="Znf_AD"/>
</dbReference>
<dbReference type="SMART" id="SM00355">
    <property type="entry name" value="ZnF_C2H2"/>
    <property type="match status" value="25"/>
</dbReference>
<evidence type="ECO:0000256" key="6">
    <source>
        <dbReference type="ARBA" id="ARBA00023015"/>
    </source>
</evidence>
<dbReference type="GO" id="GO:0000981">
    <property type="term" value="F:DNA-binding transcription factor activity, RNA polymerase II-specific"/>
    <property type="evidence" value="ECO:0007669"/>
    <property type="project" value="TreeGrafter"/>
</dbReference>
<feature type="domain" description="C2H2-type" evidence="12">
    <location>
        <begin position="419"/>
        <end position="446"/>
    </location>
</feature>
<dbReference type="Pfam" id="PF13912">
    <property type="entry name" value="zf-C2H2_6"/>
    <property type="match status" value="4"/>
</dbReference>
<dbReference type="FunFam" id="3.30.160.60:FF:000286">
    <property type="entry name" value="Zinc finger protein 770"/>
    <property type="match status" value="1"/>
</dbReference>
<organism evidence="14 15">
    <name type="scientific">Gryllus longicercus</name>
    <dbReference type="NCBI Taxonomy" id="2509291"/>
    <lineage>
        <taxon>Eukaryota</taxon>
        <taxon>Metazoa</taxon>
        <taxon>Ecdysozoa</taxon>
        <taxon>Arthropoda</taxon>
        <taxon>Hexapoda</taxon>
        <taxon>Insecta</taxon>
        <taxon>Pterygota</taxon>
        <taxon>Neoptera</taxon>
        <taxon>Polyneoptera</taxon>
        <taxon>Orthoptera</taxon>
        <taxon>Ensifera</taxon>
        <taxon>Gryllidea</taxon>
        <taxon>Grylloidea</taxon>
        <taxon>Gryllidae</taxon>
        <taxon>Gryllinae</taxon>
        <taxon>Gryllus</taxon>
    </lineage>
</organism>
<feature type="domain" description="C2H2-type" evidence="12">
    <location>
        <begin position="796"/>
        <end position="823"/>
    </location>
</feature>
<keyword evidence="2 10" id="KW-0479">Metal-binding</keyword>
<feature type="domain" description="C2H2-type" evidence="12">
    <location>
        <begin position="1166"/>
        <end position="1193"/>
    </location>
</feature>
<dbReference type="GO" id="GO:0000977">
    <property type="term" value="F:RNA polymerase II transcription regulatory region sequence-specific DNA binding"/>
    <property type="evidence" value="ECO:0007669"/>
    <property type="project" value="TreeGrafter"/>
</dbReference>
<feature type="binding site" evidence="10">
    <location>
        <position position="18"/>
    </location>
    <ligand>
        <name>Zn(2+)</name>
        <dbReference type="ChEBI" id="CHEBI:29105"/>
    </ligand>
</feature>
<dbReference type="InterPro" id="IPR013087">
    <property type="entry name" value="Znf_C2H2_type"/>
</dbReference>
<evidence type="ECO:0000256" key="9">
    <source>
        <dbReference type="PROSITE-ProRule" id="PRU00042"/>
    </source>
</evidence>
<keyword evidence="4 9" id="KW-0863">Zinc-finger</keyword>
<reference evidence="14 15" key="1">
    <citation type="submission" date="2024-03" db="EMBL/GenBank/DDBJ databases">
        <title>The genome assembly and annotation of the cricket Gryllus longicercus Weissman &amp; Gray.</title>
        <authorList>
            <person name="Szrajer S."/>
            <person name="Gray D."/>
            <person name="Ylla G."/>
        </authorList>
    </citation>
    <scope>NUCLEOTIDE SEQUENCE [LARGE SCALE GENOMIC DNA]</scope>
    <source>
        <strain evidence="14">DAG 2021-001</strain>
        <tissue evidence="14">Whole body minus gut</tissue>
    </source>
</reference>
<evidence type="ECO:0000313" key="14">
    <source>
        <dbReference type="EMBL" id="KAK7792762.1"/>
    </source>
</evidence>
<evidence type="ECO:0000259" key="12">
    <source>
        <dbReference type="PROSITE" id="PS50157"/>
    </source>
</evidence>
<feature type="region of interest" description="Disordered" evidence="11">
    <location>
        <begin position="486"/>
        <end position="510"/>
    </location>
</feature>
<proteinExistence type="predicted"/>
<dbReference type="Gene3D" id="3.40.1800.20">
    <property type="match status" value="1"/>
</dbReference>
<comment type="subcellular location">
    <subcellularLocation>
        <location evidence="1">Nucleus</location>
    </subcellularLocation>
</comment>
<gene>
    <name evidence="14" type="ORF">R5R35_007079</name>
</gene>
<name>A0AAN9VLV1_9ORTH</name>
<evidence type="ECO:0000256" key="3">
    <source>
        <dbReference type="ARBA" id="ARBA00022737"/>
    </source>
</evidence>
<dbReference type="Proteomes" id="UP001378592">
    <property type="component" value="Unassembled WGS sequence"/>
</dbReference>
<evidence type="ECO:0008006" key="16">
    <source>
        <dbReference type="Google" id="ProtNLM"/>
    </source>
</evidence>
<feature type="domain" description="C2H2-type" evidence="12">
    <location>
        <begin position="1026"/>
        <end position="1053"/>
    </location>
</feature>
<feature type="domain" description="C2H2-type" evidence="12">
    <location>
        <begin position="569"/>
        <end position="596"/>
    </location>
</feature>
<evidence type="ECO:0000256" key="10">
    <source>
        <dbReference type="PROSITE-ProRule" id="PRU01263"/>
    </source>
</evidence>
<dbReference type="PANTHER" id="PTHR24381">
    <property type="entry name" value="ZINC FINGER PROTEIN"/>
    <property type="match status" value="1"/>
</dbReference>
<comment type="caution">
    <text evidence="14">The sequence shown here is derived from an EMBL/GenBank/DDBJ whole genome shotgun (WGS) entry which is preliminary data.</text>
</comment>
<dbReference type="Pfam" id="PF00096">
    <property type="entry name" value="zf-C2H2"/>
    <property type="match status" value="10"/>
</dbReference>
<keyword evidence="8" id="KW-0539">Nucleus</keyword>
<evidence type="ECO:0000256" key="11">
    <source>
        <dbReference type="SAM" id="MobiDB-lite"/>
    </source>
</evidence>
<dbReference type="PROSITE" id="PS51915">
    <property type="entry name" value="ZAD"/>
    <property type="match status" value="1"/>
</dbReference>
<dbReference type="GO" id="GO:0005634">
    <property type="term" value="C:nucleus"/>
    <property type="evidence" value="ECO:0007669"/>
    <property type="project" value="UniProtKB-SubCell"/>
</dbReference>
<feature type="binding site" evidence="10">
    <location>
        <position position="68"/>
    </location>
    <ligand>
        <name>Zn(2+)</name>
        <dbReference type="ChEBI" id="CHEBI:29105"/>
    </ligand>
</feature>
<feature type="domain" description="C2H2-type" evidence="12">
    <location>
        <begin position="668"/>
        <end position="696"/>
    </location>
</feature>
<dbReference type="PROSITE" id="PS50157">
    <property type="entry name" value="ZINC_FINGER_C2H2_2"/>
    <property type="match status" value="21"/>
</dbReference>
<keyword evidence="5 10" id="KW-0862">Zinc</keyword>
<dbReference type="SUPFAM" id="SSF57667">
    <property type="entry name" value="beta-beta-alpha zinc fingers"/>
    <property type="match status" value="11"/>
</dbReference>
<feature type="domain" description="C2H2-type" evidence="12">
    <location>
        <begin position="1318"/>
        <end position="1345"/>
    </location>
</feature>
<evidence type="ECO:0000256" key="2">
    <source>
        <dbReference type="ARBA" id="ARBA00022723"/>
    </source>
</evidence>
<dbReference type="Pfam" id="PF07776">
    <property type="entry name" value="zf-AD"/>
    <property type="match status" value="1"/>
</dbReference>
<feature type="domain" description="C2H2-type" evidence="12">
    <location>
        <begin position="1353"/>
        <end position="1377"/>
    </location>
</feature>
<evidence type="ECO:0000256" key="5">
    <source>
        <dbReference type="ARBA" id="ARBA00022833"/>
    </source>
</evidence>
<dbReference type="InterPro" id="IPR036236">
    <property type="entry name" value="Znf_C2H2_sf"/>
</dbReference>
<dbReference type="SUPFAM" id="SSF57716">
    <property type="entry name" value="Glucocorticoid receptor-like (DNA-binding domain)"/>
    <property type="match status" value="1"/>
</dbReference>
<evidence type="ECO:0000256" key="4">
    <source>
        <dbReference type="ARBA" id="ARBA00022771"/>
    </source>
</evidence>
<feature type="domain" description="ZAD" evidence="13">
    <location>
        <begin position="13"/>
        <end position="92"/>
    </location>
</feature>
<feature type="domain" description="C2H2-type" evidence="12">
    <location>
        <begin position="390"/>
        <end position="413"/>
    </location>
</feature>
<dbReference type="SMART" id="SM00868">
    <property type="entry name" value="zf-AD"/>
    <property type="match status" value="1"/>
</dbReference>
<feature type="domain" description="C2H2-type" evidence="12">
    <location>
        <begin position="1262"/>
        <end position="1289"/>
    </location>
</feature>
<keyword evidence="6" id="KW-0805">Transcription regulation</keyword>
<feature type="domain" description="C2H2-type" evidence="12">
    <location>
        <begin position="539"/>
        <end position="562"/>
    </location>
</feature>
<dbReference type="GO" id="GO:0008270">
    <property type="term" value="F:zinc ion binding"/>
    <property type="evidence" value="ECO:0007669"/>
    <property type="project" value="UniProtKB-UniRule"/>
</dbReference>
<accession>A0AAN9VLV1</accession>
<evidence type="ECO:0000256" key="8">
    <source>
        <dbReference type="ARBA" id="ARBA00023242"/>
    </source>
</evidence>
<feature type="binding site" evidence="10">
    <location>
        <position position="65"/>
    </location>
    <ligand>
        <name>Zn(2+)</name>
        <dbReference type="ChEBI" id="CHEBI:29105"/>
    </ligand>
</feature>
<keyword evidence="3" id="KW-0677">Repeat</keyword>
<protein>
    <recommendedName>
        <fullName evidence="16">Zinc finger protein</fullName>
    </recommendedName>
</protein>